<evidence type="ECO:0000259" key="11">
    <source>
        <dbReference type="Pfam" id="PF00149"/>
    </source>
</evidence>
<accession>A0A1H3BVG1</accession>
<reference evidence="13" key="1">
    <citation type="submission" date="2016-10" db="EMBL/GenBank/DDBJ databases">
        <authorList>
            <person name="Varghese N."/>
            <person name="Submissions S."/>
        </authorList>
    </citation>
    <scope>NUCLEOTIDE SEQUENCE [LARGE SCALE GENOMIC DNA]</scope>
    <source>
        <strain evidence="13">DSM 173</strain>
    </source>
</reference>
<keyword evidence="5 10" id="KW-0479">Metal-binding</keyword>
<dbReference type="EMBL" id="FNOW01000004">
    <property type="protein sequence ID" value="SDX45715.1"/>
    <property type="molecule type" value="Genomic_DNA"/>
</dbReference>
<comment type="cofactor">
    <cofactor evidence="10">
        <name>Mn(2+)</name>
        <dbReference type="ChEBI" id="CHEBI:29035"/>
    </cofactor>
    <text evidence="10">Binds 2 Mn(2+) ions per subunit in a binuclear metal center.</text>
</comment>
<sequence>MRCKLGWNCRSRTDLTDCWSAAAGEALFISDLHLTPAQPTTLACFQQFLAGRARAARRLYILGDLFDVWIGDDDDAPLHQAVRQALHDLTASGTECALLHGNRDFLIGRAFARATGCRLLPDPYRILLDGELTLLLHGDQLCTDDLAYQRFRRRVRNRLVQQLFLWKSLASRRAIAAEYRRRSALANAEKPPIIMDVNPQAVRETLQRQRATRLIHGHTHRPANHTHTLTDGSAERLVLADWREGVGELLSYSALGWRREVVSFQPSASSADL</sequence>
<dbReference type="NCBIfam" id="TIGR01854">
    <property type="entry name" value="lipid_A_lpxH"/>
    <property type="match status" value="1"/>
</dbReference>
<dbReference type="AlphaFoldDB" id="A0A1H3BVG1"/>
<dbReference type="GO" id="GO:0008758">
    <property type="term" value="F:UDP-2,3-diacylglucosamine hydrolase activity"/>
    <property type="evidence" value="ECO:0007669"/>
    <property type="project" value="UniProtKB-UniRule"/>
</dbReference>
<feature type="binding site" evidence="10">
    <location>
        <position position="64"/>
    </location>
    <ligand>
        <name>Mn(2+)</name>
        <dbReference type="ChEBI" id="CHEBI:29035"/>
        <label>2</label>
    </ligand>
</feature>
<feature type="binding site" evidence="10">
    <location>
        <position position="187"/>
    </location>
    <ligand>
        <name>substrate</name>
    </ligand>
</feature>
<comment type="catalytic activity">
    <reaction evidence="10">
        <text>UDP-2-N,3-O-bis[(3R)-3-hydroxytetradecanoyl]-alpha-D-glucosamine + H2O = 2-N,3-O-bis[(3R)-3-hydroxytetradecanoyl]-alpha-D-glucosaminyl 1-phosphate + UMP + 2 H(+)</text>
        <dbReference type="Rhea" id="RHEA:25213"/>
        <dbReference type="ChEBI" id="CHEBI:15377"/>
        <dbReference type="ChEBI" id="CHEBI:15378"/>
        <dbReference type="ChEBI" id="CHEBI:57865"/>
        <dbReference type="ChEBI" id="CHEBI:57957"/>
        <dbReference type="ChEBI" id="CHEBI:78847"/>
        <dbReference type="EC" id="3.6.1.54"/>
    </reaction>
</comment>
<feature type="binding site" evidence="10">
    <location>
        <position position="102"/>
    </location>
    <ligand>
        <name>Mn(2+)</name>
        <dbReference type="ChEBI" id="CHEBI:29035"/>
        <label>2</label>
    </ligand>
</feature>
<dbReference type="GO" id="GO:0019897">
    <property type="term" value="C:extrinsic component of plasma membrane"/>
    <property type="evidence" value="ECO:0007669"/>
    <property type="project" value="UniProtKB-UniRule"/>
</dbReference>
<keyword evidence="3 10" id="KW-0997">Cell inner membrane</keyword>
<dbReference type="Proteomes" id="UP000198672">
    <property type="component" value="Unassembled WGS sequence"/>
</dbReference>
<comment type="subcellular location">
    <subcellularLocation>
        <location evidence="10">Cell inner membrane</location>
        <topology evidence="10">Peripheral membrane protein</topology>
        <orientation evidence="10">Cytoplasmic side</orientation>
    </subcellularLocation>
</comment>
<comment type="similarity">
    <text evidence="10">Belongs to the LpxH family.</text>
</comment>
<evidence type="ECO:0000256" key="1">
    <source>
        <dbReference type="ARBA" id="ARBA00022475"/>
    </source>
</evidence>
<comment type="function">
    <text evidence="10">Hydrolyzes the pyrophosphate bond of UDP-2,3-diacylglucosamine to yield 2,3-diacylglucosamine 1-phosphate (lipid X) and UMP by catalyzing the attack of water at the alpha-P atom. Involved in the biosynthesis of lipid A, a phosphorylated glycolipid that anchors the lipopolysaccharide to the outer membrane of the cell.</text>
</comment>
<feature type="binding site" evidence="10">
    <location>
        <begin position="102"/>
        <end position="103"/>
    </location>
    <ligand>
        <name>substrate</name>
    </ligand>
</feature>
<organism evidence="12 13">
    <name type="scientific">Allochromatium warmingii</name>
    <name type="common">Chromatium warmingii</name>
    <dbReference type="NCBI Taxonomy" id="61595"/>
    <lineage>
        <taxon>Bacteria</taxon>
        <taxon>Pseudomonadati</taxon>
        <taxon>Pseudomonadota</taxon>
        <taxon>Gammaproteobacteria</taxon>
        <taxon>Chromatiales</taxon>
        <taxon>Chromatiaceae</taxon>
        <taxon>Allochromatium</taxon>
    </lineage>
</organism>
<dbReference type="PANTHER" id="PTHR34990">
    <property type="entry name" value="UDP-2,3-DIACYLGLUCOSAMINE HYDROLASE-RELATED"/>
    <property type="match status" value="1"/>
</dbReference>
<evidence type="ECO:0000256" key="6">
    <source>
        <dbReference type="ARBA" id="ARBA00022801"/>
    </source>
</evidence>
<dbReference type="GO" id="GO:0009245">
    <property type="term" value="P:lipid A biosynthetic process"/>
    <property type="evidence" value="ECO:0007669"/>
    <property type="project" value="UniProtKB-UniRule"/>
</dbReference>
<feature type="binding site" evidence="10">
    <location>
        <position position="183"/>
    </location>
    <ligand>
        <name>substrate</name>
    </ligand>
</feature>
<evidence type="ECO:0000256" key="4">
    <source>
        <dbReference type="ARBA" id="ARBA00022556"/>
    </source>
</evidence>
<gene>
    <name evidence="10" type="primary">lpxH</name>
    <name evidence="12" type="ORF">SAMN05421644_10416</name>
</gene>
<proteinExistence type="inferred from homology"/>
<keyword evidence="6 10" id="KW-0378">Hydrolase</keyword>
<keyword evidence="8 10" id="KW-0472">Membrane</keyword>
<evidence type="ECO:0000256" key="2">
    <source>
        <dbReference type="ARBA" id="ARBA00022516"/>
    </source>
</evidence>
<dbReference type="NCBIfam" id="NF003743">
    <property type="entry name" value="PRK05340.1"/>
    <property type="match status" value="1"/>
</dbReference>
<dbReference type="InterPro" id="IPR010138">
    <property type="entry name" value="UDP-diacylglucosamine_Hdrlase"/>
</dbReference>
<comment type="pathway">
    <text evidence="10">Glycolipid biosynthesis; lipid IV(A) biosynthesis; lipid IV(A) from (3R)-3-hydroxytetradecanoyl-[acyl-carrier-protein] and UDP-N-acetyl-alpha-D-glucosamine: step 4/6.</text>
</comment>
<dbReference type="STRING" id="61595.SAMN05421644_10416"/>
<keyword evidence="9 10" id="KW-0464">Manganese</keyword>
<evidence type="ECO:0000313" key="12">
    <source>
        <dbReference type="EMBL" id="SDX45715.1"/>
    </source>
</evidence>
<dbReference type="InterPro" id="IPR004843">
    <property type="entry name" value="Calcineurin-like_PHP"/>
</dbReference>
<evidence type="ECO:0000256" key="7">
    <source>
        <dbReference type="ARBA" id="ARBA00023098"/>
    </source>
</evidence>
<keyword evidence="13" id="KW-1185">Reference proteome</keyword>
<dbReference type="InterPro" id="IPR043461">
    <property type="entry name" value="LpxH-like"/>
</dbReference>
<dbReference type="CDD" id="cd07398">
    <property type="entry name" value="MPP_YbbF-LpxH"/>
    <property type="match status" value="1"/>
</dbReference>
<evidence type="ECO:0000256" key="5">
    <source>
        <dbReference type="ARBA" id="ARBA00022723"/>
    </source>
</evidence>
<dbReference type="GO" id="GO:0030145">
    <property type="term" value="F:manganese ion binding"/>
    <property type="evidence" value="ECO:0007669"/>
    <property type="project" value="UniProtKB-UniRule"/>
</dbReference>
<dbReference type="InterPro" id="IPR029052">
    <property type="entry name" value="Metallo-depent_PP-like"/>
</dbReference>
<protein>
    <recommendedName>
        <fullName evidence="10">UDP-2,3-diacylglucosamine hydrolase</fullName>
        <ecNumber evidence="10">3.6.1.54</ecNumber>
    </recommendedName>
    <alternativeName>
        <fullName evidence="10">UDP-2,3-diacylglucosamine diphosphatase</fullName>
    </alternativeName>
</protein>
<evidence type="ECO:0000256" key="8">
    <source>
        <dbReference type="ARBA" id="ARBA00023136"/>
    </source>
</evidence>
<dbReference type="OrthoDB" id="9783283at2"/>
<evidence type="ECO:0000256" key="9">
    <source>
        <dbReference type="ARBA" id="ARBA00023211"/>
    </source>
</evidence>
<dbReference type="SUPFAM" id="SSF56300">
    <property type="entry name" value="Metallo-dependent phosphatases"/>
    <property type="match status" value="1"/>
</dbReference>
<dbReference type="EC" id="3.6.1.54" evidence="10"/>
<feature type="domain" description="Calcineurin-like phosphoesterase" evidence="11">
    <location>
        <begin position="27"/>
        <end position="222"/>
    </location>
</feature>
<evidence type="ECO:0000256" key="3">
    <source>
        <dbReference type="ARBA" id="ARBA00022519"/>
    </source>
</evidence>
<evidence type="ECO:0000256" key="10">
    <source>
        <dbReference type="HAMAP-Rule" id="MF_00575"/>
    </source>
</evidence>
<dbReference type="Gene3D" id="3.60.21.10">
    <property type="match status" value="1"/>
</dbReference>
<name>A0A1H3BVG1_ALLWA</name>
<keyword evidence="4 10" id="KW-0441">Lipid A biosynthesis</keyword>
<dbReference type="HAMAP" id="MF_00575">
    <property type="entry name" value="LpxH"/>
    <property type="match status" value="1"/>
</dbReference>
<dbReference type="PANTHER" id="PTHR34990:SF1">
    <property type="entry name" value="UDP-2,3-DIACYLGLUCOSAMINE HYDROLASE"/>
    <property type="match status" value="1"/>
</dbReference>
<feature type="binding site" evidence="10">
    <location>
        <position position="64"/>
    </location>
    <ligand>
        <name>Mn(2+)</name>
        <dbReference type="ChEBI" id="CHEBI:29035"/>
        <label>1</label>
    </ligand>
</feature>
<feature type="binding site" evidence="10">
    <location>
        <position position="218"/>
    </location>
    <ligand>
        <name>substrate</name>
    </ligand>
</feature>
<feature type="binding site" evidence="10">
    <location>
        <position position="33"/>
    </location>
    <ligand>
        <name>Mn(2+)</name>
        <dbReference type="ChEBI" id="CHEBI:29035"/>
        <label>1</label>
    </ligand>
</feature>
<feature type="binding site" evidence="10">
    <location>
        <position position="145"/>
    </location>
    <ligand>
        <name>substrate</name>
    </ligand>
</feature>
<dbReference type="Pfam" id="PF00149">
    <property type="entry name" value="Metallophos"/>
    <property type="match status" value="1"/>
</dbReference>
<keyword evidence="2 10" id="KW-0444">Lipid biosynthesis</keyword>
<feature type="binding site" evidence="10">
    <location>
        <position position="220"/>
    </location>
    <ligand>
        <name>Mn(2+)</name>
        <dbReference type="ChEBI" id="CHEBI:29035"/>
        <label>1</label>
    </ligand>
</feature>
<feature type="binding site" evidence="10">
    <location>
        <position position="218"/>
    </location>
    <ligand>
        <name>Mn(2+)</name>
        <dbReference type="ChEBI" id="CHEBI:29035"/>
        <label>2</label>
    </ligand>
</feature>
<feature type="binding site" evidence="10">
    <location>
        <position position="137"/>
    </location>
    <ligand>
        <name>Mn(2+)</name>
        <dbReference type="ChEBI" id="CHEBI:29035"/>
        <label>2</label>
    </ligand>
</feature>
<dbReference type="GO" id="GO:0005737">
    <property type="term" value="C:cytoplasm"/>
    <property type="evidence" value="ECO:0007669"/>
    <property type="project" value="InterPro"/>
</dbReference>
<keyword evidence="1 10" id="KW-1003">Cell membrane</keyword>
<evidence type="ECO:0000313" key="13">
    <source>
        <dbReference type="Proteomes" id="UP000198672"/>
    </source>
</evidence>
<feature type="binding site" evidence="10">
    <location>
        <position position="31"/>
    </location>
    <ligand>
        <name>Mn(2+)</name>
        <dbReference type="ChEBI" id="CHEBI:29035"/>
        <label>1</label>
    </ligand>
</feature>
<keyword evidence="7 10" id="KW-0443">Lipid metabolism</keyword>
<feature type="binding site" evidence="10">
    <location>
        <position position="190"/>
    </location>
    <ligand>
        <name>substrate</name>
    </ligand>
</feature>
<dbReference type="UniPathway" id="UPA00359">
    <property type="reaction ID" value="UER00480"/>
</dbReference>